<dbReference type="InterPro" id="IPR050231">
    <property type="entry name" value="Iron_ascorbate_oxido_reductase"/>
</dbReference>
<comment type="function">
    <text evidence="5">Probable 2-oxoglutarate-dependent dioxygenase that may be involved in glucosinolates biosynthesis. May play a role in the production of aliphatic glucosinolates.</text>
</comment>
<dbReference type="InterPro" id="IPR027443">
    <property type="entry name" value="IPNS-like_sf"/>
</dbReference>
<name>A0A9R1VUF1_LACSA</name>
<evidence type="ECO:0000313" key="8">
    <source>
        <dbReference type="EMBL" id="KAJ0211724.1"/>
    </source>
</evidence>
<dbReference type="InterPro" id="IPR044861">
    <property type="entry name" value="IPNS-like_FE2OG_OXY"/>
</dbReference>
<feature type="domain" description="Fe2OG dioxygenase" evidence="7">
    <location>
        <begin position="159"/>
        <end position="263"/>
    </location>
</feature>
<dbReference type="Gene3D" id="2.60.120.330">
    <property type="entry name" value="B-lactam Antibiotic, Isopenicillin N Synthase, Chain"/>
    <property type="match status" value="1"/>
</dbReference>
<comment type="caution">
    <text evidence="8">The sequence shown here is derived from an EMBL/GenBank/DDBJ whole genome shotgun (WGS) entry which is preliminary data.</text>
</comment>
<evidence type="ECO:0000256" key="4">
    <source>
        <dbReference type="ARBA" id="ARBA00023004"/>
    </source>
</evidence>
<keyword evidence="9" id="KW-1185">Reference proteome</keyword>
<dbReference type="Proteomes" id="UP000235145">
    <property type="component" value="Unassembled WGS sequence"/>
</dbReference>
<organism evidence="8 9">
    <name type="scientific">Lactuca sativa</name>
    <name type="common">Garden lettuce</name>
    <dbReference type="NCBI Taxonomy" id="4236"/>
    <lineage>
        <taxon>Eukaryota</taxon>
        <taxon>Viridiplantae</taxon>
        <taxon>Streptophyta</taxon>
        <taxon>Embryophyta</taxon>
        <taxon>Tracheophyta</taxon>
        <taxon>Spermatophyta</taxon>
        <taxon>Magnoliopsida</taxon>
        <taxon>eudicotyledons</taxon>
        <taxon>Gunneridae</taxon>
        <taxon>Pentapetalae</taxon>
        <taxon>asterids</taxon>
        <taxon>campanulids</taxon>
        <taxon>Asterales</taxon>
        <taxon>Asteraceae</taxon>
        <taxon>Cichorioideae</taxon>
        <taxon>Cichorieae</taxon>
        <taxon>Lactucinae</taxon>
        <taxon>Lactuca</taxon>
    </lineage>
</organism>
<dbReference type="FunFam" id="2.60.120.330:FF:000022">
    <property type="entry name" value="Probable 2-oxoglutarate-dependent dioxygenase AOP1.2"/>
    <property type="match status" value="1"/>
</dbReference>
<keyword evidence="2 6" id="KW-0479">Metal-binding</keyword>
<dbReference type="PROSITE" id="PS51471">
    <property type="entry name" value="FE2OG_OXY"/>
    <property type="match status" value="1"/>
</dbReference>
<evidence type="ECO:0000256" key="5">
    <source>
        <dbReference type="ARBA" id="ARBA00057022"/>
    </source>
</evidence>
<dbReference type="SUPFAM" id="SSF51197">
    <property type="entry name" value="Clavaminate synthase-like"/>
    <property type="match status" value="1"/>
</dbReference>
<dbReference type="Pfam" id="PF03171">
    <property type="entry name" value="2OG-FeII_Oxy"/>
    <property type="match status" value="1"/>
</dbReference>
<dbReference type="Gramene" id="rna-gnl|WGS:NBSK|LSAT_4X101200_mrna">
    <property type="protein sequence ID" value="cds-PLY94080.1"/>
    <property type="gene ID" value="gene-LSAT_4X101200"/>
</dbReference>
<evidence type="ECO:0000256" key="6">
    <source>
        <dbReference type="RuleBase" id="RU003682"/>
    </source>
</evidence>
<dbReference type="InterPro" id="IPR005123">
    <property type="entry name" value="Oxoglu/Fe-dep_dioxygenase_dom"/>
</dbReference>
<protein>
    <recommendedName>
        <fullName evidence="7">Fe2OG dioxygenase domain-containing protein</fullName>
    </recommendedName>
</protein>
<accession>A0A9R1VUF1</accession>
<comment type="similarity">
    <text evidence="1 6">Belongs to the iron/ascorbate-dependent oxidoreductase family.</text>
</comment>
<proteinExistence type="inferred from homology"/>
<evidence type="ECO:0000256" key="2">
    <source>
        <dbReference type="ARBA" id="ARBA00022723"/>
    </source>
</evidence>
<keyword evidence="4 6" id="KW-0408">Iron</keyword>
<keyword evidence="3 6" id="KW-0560">Oxidoreductase</keyword>
<evidence type="ECO:0000313" key="9">
    <source>
        <dbReference type="Proteomes" id="UP000235145"/>
    </source>
</evidence>
<dbReference type="Pfam" id="PF14226">
    <property type="entry name" value="DIOX_N"/>
    <property type="match status" value="1"/>
</dbReference>
<dbReference type="EMBL" id="NBSK02000004">
    <property type="protein sequence ID" value="KAJ0211724.1"/>
    <property type="molecule type" value="Genomic_DNA"/>
</dbReference>
<dbReference type="InterPro" id="IPR026992">
    <property type="entry name" value="DIOX_N"/>
</dbReference>
<dbReference type="GO" id="GO:0046872">
    <property type="term" value="F:metal ion binding"/>
    <property type="evidence" value="ECO:0007669"/>
    <property type="project" value="UniProtKB-KW"/>
</dbReference>
<dbReference type="PANTHER" id="PTHR47990">
    <property type="entry name" value="2-OXOGLUTARATE (2OG) AND FE(II)-DEPENDENT OXYGENASE SUPERFAMILY PROTEIN-RELATED"/>
    <property type="match status" value="1"/>
</dbReference>
<dbReference type="GO" id="GO:0016706">
    <property type="term" value="F:2-oxoglutarate-dependent dioxygenase activity"/>
    <property type="evidence" value="ECO:0000318"/>
    <property type="project" value="GO_Central"/>
</dbReference>
<gene>
    <name evidence="8" type="ORF">LSAT_V11C400197260</name>
</gene>
<evidence type="ECO:0000256" key="1">
    <source>
        <dbReference type="ARBA" id="ARBA00008056"/>
    </source>
</evidence>
<sequence length="312" mass="35653">MAAPKLSVIDFSLKSLNSTPSSWITTCSHVMRALEEHGVFIAMYDGVPQELDDMIFHASRDLFDLPTEVKVLNTSDAPYHAYIGQIPAMPMYESLGIENATTKEAVEIFTKLMWPSGNKSFCTSASMFSKAVAELDQIVLRMVAKSYGIEEHYESLLESTNHVLRFMKYLCPKENEENPLVLRPHTDKSLMTILHQEQVKGLQIQTKDGHWIDVDPAPSSFIVMAGDACMAWTNGRIEAPCHRVILQGNQERFSLGLFSFIRDMKIEIPQKLIDEDHPQRFKDFDHYKYLHYYHYTDEGKRSTCPIKSYCGI</sequence>
<evidence type="ECO:0000256" key="3">
    <source>
        <dbReference type="ARBA" id="ARBA00023002"/>
    </source>
</evidence>
<dbReference type="OrthoDB" id="288590at2759"/>
<dbReference type="AlphaFoldDB" id="A0A9R1VUF1"/>
<evidence type="ECO:0000259" key="7">
    <source>
        <dbReference type="PROSITE" id="PS51471"/>
    </source>
</evidence>
<reference evidence="8 9" key="1">
    <citation type="journal article" date="2017" name="Nat. Commun.">
        <title>Genome assembly with in vitro proximity ligation data and whole-genome triplication in lettuce.</title>
        <authorList>
            <person name="Reyes-Chin-Wo S."/>
            <person name="Wang Z."/>
            <person name="Yang X."/>
            <person name="Kozik A."/>
            <person name="Arikit S."/>
            <person name="Song C."/>
            <person name="Xia L."/>
            <person name="Froenicke L."/>
            <person name="Lavelle D.O."/>
            <person name="Truco M.J."/>
            <person name="Xia R."/>
            <person name="Zhu S."/>
            <person name="Xu C."/>
            <person name="Xu H."/>
            <person name="Xu X."/>
            <person name="Cox K."/>
            <person name="Korf I."/>
            <person name="Meyers B.C."/>
            <person name="Michelmore R.W."/>
        </authorList>
    </citation>
    <scope>NUCLEOTIDE SEQUENCE [LARGE SCALE GENOMIC DNA]</scope>
    <source>
        <strain evidence="9">cv. Salinas</strain>
        <tissue evidence="8">Seedlings</tissue>
    </source>
</reference>